<name>A0A8H5K0Y5_9HYPO</name>
<dbReference type="Proteomes" id="UP000582016">
    <property type="component" value="Unassembled WGS sequence"/>
</dbReference>
<dbReference type="OrthoDB" id="5241264at2759"/>
<protein>
    <recommendedName>
        <fullName evidence="3">C2H2-type domain-containing protein</fullName>
    </recommendedName>
</protein>
<gene>
    <name evidence="1" type="ORF">FPHYL_5406</name>
</gene>
<evidence type="ECO:0000313" key="2">
    <source>
        <dbReference type="Proteomes" id="UP000582016"/>
    </source>
</evidence>
<proteinExistence type="predicted"/>
<dbReference type="AlphaFoldDB" id="A0A8H5K0Y5"/>
<reference evidence="1 2" key="1">
    <citation type="submission" date="2020-05" db="EMBL/GenBank/DDBJ databases">
        <title>Identification and distribution of gene clusters putatively required for synthesis of sphingolipid metabolism inhibitors in phylogenetically diverse species of the filamentous fungus Fusarium.</title>
        <authorList>
            <person name="Kim H.-S."/>
            <person name="Busman M."/>
            <person name="Brown D.W."/>
            <person name="Divon H."/>
            <person name="Uhlig S."/>
            <person name="Proctor R.H."/>
        </authorList>
    </citation>
    <scope>NUCLEOTIDE SEQUENCE [LARGE SCALE GENOMIC DNA]</scope>
    <source>
        <strain evidence="1 2">NRRL 13617</strain>
    </source>
</reference>
<dbReference type="PANTHER" id="PTHR38166">
    <property type="entry name" value="C2H2-TYPE DOMAIN-CONTAINING PROTEIN-RELATED"/>
    <property type="match status" value="1"/>
</dbReference>
<organism evidence="1 2">
    <name type="scientific">Fusarium phyllophilum</name>
    <dbReference type="NCBI Taxonomy" id="47803"/>
    <lineage>
        <taxon>Eukaryota</taxon>
        <taxon>Fungi</taxon>
        <taxon>Dikarya</taxon>
        <taxon>Ascomycota</taxon>
        <taxon>Pezizomycotina</taxon>
        <taxon>Sordariomycetes</taxon>
        <taxon>Hypocreomycetidae</taxon>
        <taxon>Hypocreales</taxon>
        <taxon>Nectriaceae</taxon>
        <taxon>Fusarium</taxon>
        <taxon>Fusarium fujikuroi species complex</taxon>
    </lineage>
</organism>
<dbReference type="PANTHER" id="PTHR38166:SF1">
    <property type="entry name" value="C2H2-TYPE DOMAIN-CONTAINING PROTEIN"/>
    <property type="match status" value="1"/>
</dbReference>
<accession>A0A8H5K0Y5</accession>
<comment type="caution">
    <text evidence="1">The sequence shown here is derived from an EMBL/GenBank/DDBJ whole genome shotgun (WGS) entry which is preliminary data.</text>
</comment>
<evidence type="ECO:0000313" key="1">
    <source>
        <dbReference type="EMBL" id="KAF5562981.1"/>
    </source>
</evidence>
<sequence length="339" mass="39517">MAQPDCCYYVFEQPNRQHQSHLEDIKRDAYGQYDPCPYSRPNAPLHWHAMPLSPRHDIEPHYWSTNDTEDEDDIGNFSSSEPKLIQNDDLQFQRLEAKKHALAMFKDWKENTEYIAPPENELPFQRRFRSSPRQSMADIKTNDEYDTSDDELVVISHPARRSKASFHLACPFYTYDPEKCHQCLLTGDLRSISDVSEHLFQFHSRPCYCMNCYETFDTQILRDDHVLNEKCEERTPGPLFGLAESQKAKLLDIDTHCSSEKACWFDIWSIVFPDSREPRSPYLDRGIGLGVSMMRDFWDLHGSRCILESSTLQGIPRCEHRGIAGNLYELVLQDLLNNV</sequence>
<evidence type="ECO:0008006" key="3">
    <source>
        <dbReference type="Google" id="ProtNLM"/>
    </source>
</evidence>
<keyword evidence="2" id="KW-1185">Reference proteome</keyword>
<dbReference type="EMBL" id="JAAOAQ010000177">
    <property type="protein sequence ID" value="KAF5562981.1"/>
    <property type="molecule type" value="Genomic_DNA"/>
</dbReference>